<dbReference type="GO" id="GO:0000139">
    <property type="term" value="C:Golgi membrane"/>
    <property type="evidence" value="ECO:0007669"/>
    <property type="project" value="UniProtKB-SubCell"/>
</dbReference>
<evidence type="ECO:0000256" key="3">
    <source>
        <dbReference type="ARBA" id="ARBA00022989"/>
    </source>
</evidence>
<feature type="coiled-coil region" evidence="7">
    <location>
        <begin position="218"/>
        <end position="256"/>
    </location>
</feature>
<keyword evidence="4" id="KW-0333">Golgi apparatus</keyword>
<feature type="compositionally biased region" description="Basic and acidic residues" evidence="8">
    <location>
        <begin position="49"/>
        <end position="65"/>
    </location>
</feature>
<dbReference type="OMA" id="AQLMVYN"/>
<sequence length="605" mass="69606">MSWITKVSDLAGKAEDLLNRLDQTTNEAIQSQKARAHSSRPPFSSSYTHLKDDEGEGEVHTEEIGRSGPSLPSRTHSEFAGGAAAGRKRIHEHPVPSTTVVSERERRDEELIAMLTDNVGNDVDETRSRRSKQPLDLPQMRSQLWAKESQVAAMRSKISVSYPLQSFMRRIVSHCGRLTTTCNPFQELERKLTKRSDEFYELMAEKDMIAQRLAQQTNADCVEELKLAREKAQEQRDALLEECTLLKKKCMAHEEEVRAMGEQLRLAKFNLSENKKEFDQYKEKAQKILHAKEKLVDSLKAEQNTGDVADRPGHPLQAELEEMRVERDLARADLESAQLMVYNLRSEIEEMENQLREEQMKQSEQRRQYLEEKQSWHATVALLNEKVDCARLAQACILLLFVTYRLFLLLHLPFSCVKRKVRGTESRVCYRIESEFAKREMKRQNDDFARKLETQEAQLRKNVEDQRARRREEDTRSADGLSLGERLLQKQIELEEAHRRNQMLSIRLEKLQKYARETVIPIDPPSASLPVHHPAAKQAVTVVDSIVFRMISVLRNYPTARIFVTVYFVLVHLWVFFIVLTYTPEMHDATGTPPGGNGGGSLSKP</sequence>
<evidence type="ECO:0000313" key="10">
    <source>
        <dbReference type="EMBL" id="VDO25489.1"/>
    </source>
</evidence>
<keyword evidence="11" id="KW-1185">Reference proteome</keyword>
<name>A0A158QKV1_HAEPC</name>
<organism evidence="12">
    <name type="scientific">Haemonchus placei</name>
    <name type="common">Barber's pole worm</name>
    <dbReference type="NCBI Taxonomy" id="6290"/>
    <lineage>
        <taxon>Eukaryota</taxon>
        <taxon>Metazoa</taxon>
        <taxon>Ecdysozoa</taxon>
        <taxon>Nematoda</taxon>
        <taxon>Chromadorea</taxon>
        <taxon>Rhabditida</taxon>
        <taxon>Rhabditina</taxon>
        <taxon>Rhabditomorpha</taxon>
        <taxon>Strongyloidea</taxon>
        <taxon>Trichostrongylidae</taxon>
        <taxon>Haemonchus</taxon>
    </lineage>
</organism>
<accession>A0A158QKV1</accession>
<reference evidence="12" key="1">
    <citation type="submission" date="2016-04" db="UniProtKB">
        <authorList>
            <consortium name="WormBaseParasite"/>
        </authorList>
    </citation>
    <scope>IDENTIFICATION</scope>
</reference>
<dbReference type="PANTHER" id="PTHR13815:SF7">
    <property type="entry name" value="GOLGIN SUBFAMILY A MEMBER 5"/>
    <property type="match status" value="1"/>
</dbReference>
<evidence type="ECO:0000256" key="5">
    <source>
        <dbReference type="ARBA" id="ARBA00023054"/>
    </source>
</evidence>
<feature type="transmembrane region" description="Helical" evidence="9">
    <location>
        <begin position="559"/>
        <end position="582"/>
    </location>
</feature>
<feature type="coiled-coil region" evidence="7">
    <location>
        <begin position="282"/>
        <end position="373"/>
    </location>
</feature>
<dbReference type="GO" id="GO:0031985">
    <property type="term" value="C:Golgi cisterna"/>
    <property type="evidence" value="ECO:0007669"/>
    <property type="project" value="TreeGrafter"/>
</dbReference>
<feature type="transmembrane region" description="Helical" evidence="9">
    <location>
        <begin position="392"/>
        <end position="412"/>
    </location>
</feature>
<comment type="subcellular location">
    <subcellularLocation>
        <location evidence="1">Golgi apparatus membrane</location>
        <topology evidence="1">Single-pass type IV membrane protein</topology>
    </subcellularLocation>
</comment>
<keyword evidence="6 9" id="KW-0472">Membrane</keyword>
<keyword evidence="3 9" id="KW-1133">Transmembrane helix</keyword>
<dbReference type="WBParaSite" id="HPLM_0000529001-mRNA-1">
    <property type="protein sequence ID" value="HPLM_0000529001-mRNA-1"/>
    <property type="gene ID" value="HPLM_0000529001"/>
</dbReference>
<evidence type="ECO:0000256" key="4">
    <source>
        <dbReference type="ARBA" id="ARBA00023034"/>
    </source>
</evidence>
<evidence type="ECO:0000256" key="1">
    <source>
        <dbReference type="ARBA" id="ARBA00004409"/>
    </source>
</evidence>
<evidence type="ECO:0000256" key="8">
    <source>
        <dbReference type="SAM" id="MobiDB-lite"/>
    </source>
</evidence>
<dbReference type="EMBL" id="UZAF01016314">
    <property type="protein sequence ID" value="VDO25489.1"/>
    <property type="molecule type" value="Genomic_DNA"/>
</dbReference>
<dbReference type="Proteomes" id="UP000268014">
    <property type="component" value="Unassembled WGS sequence"/>
</dbReference>
<protein>
    <submittedName>
        <fullName evidence="12">Golgin-84</fullName>
    </submittedName>
</protein>
<feature type="coiled-coil region" evidence="7">
    <location>
        <begin position="438"/>
        <end position="469"/>
    </location>
</feature>
<dbReference type="AlphaFoldDB" id="A0A158QKV1"/>
<keyword evidence="5 7" id="KW-0175">Coiled coil</keyword>
<reference evidence="10 11" key="2">
    <citation type="submission" date="2018-11" db="EMBL/GenBank/DDBJ databases">
        <authorList>
            <consortium name="Pathogen Informatics"/>
        </authorList>
    </citation>
    <scope>NUCLEOTIDE SEQUENCE [LARGE SCALE GENOMIC DNA]</scope>
    <source>
        <strain evidence="10 11">MHpl1</strain>
    </source>
</reference>
<dbReference type="GO" id="GO:0000301">
    <property type="term" value="P:retrograde transport, vesicle recycling within Golgi"/>
    <property type="evidence" value="ECO:0007669"/>
    <property type="project" value="TreeGrafter"/>
</dbReference>
<evidence type="ECO:0000256" key="2">
    <source>
        <dbReference type="ARBA" id="ARBA00022692"/>
    </source>
</evidence>
<evidence type="ECO:0000256" key="7">
    <source>
        <dbReference type="SAM" id="Coils"/>
    </source>
</evidence>
<gene>
    <name evidence="10" type="ORF">HPLM_LOCUS5282</name>
</gene>
<evidence type="ECO:0000256" key="9">
    <source>
        <dbReference type="SAM" id="Phobius"/>
    </source>
</evidence>
<dbReference type="OrthoDB" id="248903at2759"/>
<dbReference type="Pfam" id="PF09787">
    <property type="entry name" value="Golgin_A5"/>
    <property type="match status" value="2"/>
</dbReference>
<dbReference type="STRING" id="6290.A0A158QKV1"/>
<proteinExistence type="predicted"/>
<keyword evidence="2 9" id="KW-0812">Transmembrane</keyword>
<dbReference type="InterPro" id="IPR019177">
    <property type="entry name" value="Golgin_subfamily_A_member_5"/>
</dbReference>
<dbReference type="GO" id="GO:0007030">
    <property type="term" value="P:Golgi organization"/>
    <property type="evidence" value="ECO:0007669"/>
    <property type="project" value="InterPro"/>
</dbReference>
<dbReference type="PANTHER" id="PTHR13815">
    <property type="entry name" value="GOLGIN-84"/>
    <property type="match status" value="1"/>
</dbReference>
<evidence type="ECO:0000313" key="11">
    <source>
        <dbReference type="Proteomes" id="UP000268014"/>
    </source>
</evidence>
<feature type="region of interest" description="Disordered" evidence="8">
    <location>
        <begin position="28"/>
        <end position="78"/>
    </location>
</feature>
<evidence type="ECO:0000313" key="12">
    <source>
        <dbReference type="WBParaSite" id="HPLM_0000529001-mRNA-1"/>
    </source>
</evidence>
<evidence type="ECO:0000256" key="6">
    <source>
        <dbReference type="ARBA" id="ARBA00023136"/>
    </source>
</evidence>